<sequence length="82" mass="9733">MKKSQENTNQIFLYLNRGLQDYINSSLLSGEHSSNVKKDMEEICYNIISERNIELKTNIITLINNRVQQYMKLYNLKVKYAK</sequence>
<accession>A0A8S5RKI0</accession>
<dbReference type="EMBL" id="BK059112">
    <property type="protein sequence ID" value="DAE31896.1"/>
    <property type="molecule type" value="Genomic_DNA"/>
</dbReference>
<reference evidence="1" key="1">
    <citation type="journal article" date="2021" name="Proc. Natl. Acad. Sci. U.S.A.">
        <title>A Catalog of Tens of Thousands of Viruses from Human Metagenomes Reveals Hidden Associations with Chronic Diseases.</title>
        <authorList>
            <person name="Tisza M.J."/>
            <person name="Buck C.B."/>
        </authorList>
    </citation>
    <scope>NUCLEOTIDE SEQUENCE</scope>
    <source>
        <strain evidence="1">CtEQ64</strain>
    </source>
</reference>
<organism evidence="1">
    <name type="scientific">virus sp. ctEQ64</name>
    <dbReference type="NCBI Taxonomy" id="2825809"/>
    <lineage>
        <taxon>Viruses</taxon>
    </lineage>
</organism>
<protein>
    <submittedName>
        <fullName evidence="1">Uncharacterized protein</fullName>
    </submittedName>
</protein>
<name>A0A8S5RKI0_9VIRU</name>
<evidence type="ECO:0000313" key="1">
    <source>
        <dbReference type="EMBL" id="DAE31896.1"/>
    </source>
</evidence>
<proteinExistence type="predicted"/>